<protein>
    <submittedName>
        <fullName evidence="1">Uncharacterized protein</fullName>
    </submittedName>
</protein>
<accession>A0A8J3MYB0</accession>
<dbReference type="Proteomes" id="UP000612362">
    <property type="component" value="Unassembled WGS sequence"/>
</dbReference>
<gene>
    <name evidence="1" type="ORF">KSX_89490</name>
</gene>
<dbReference type="EMBL" id="BNJF01000009">
    <property type="protein sequence ID" value="GHO50786.1"/>
    <property type="molecule type" value="Genomic_DNA"/>
</dbReference>
<organism evidence="1 2">
    <name type="scientific">Ktedonospora formicarum</name>
    <dbReference type="NCBI Taxonomy" id="2778364"/>
    <lineage>
        <taxon>Bacteria</taxon>
        <taxon>Bacillati</taxon>
        <taxon>Chloroflexota</taxon>
        <taxon>Ktedonobacteria</taxon>
        <taxon>Ktedonobacterales</taxon>
        <taxon>Ktedonobacteraceae</taxon>
        <taxon>Ktedonospora</taxon>
    </lineage>
</organism>
<keyword evidence="2" id="KW-1185">Reference proteome</keyword>
<comment type="caution">
    <text evidence="1">The sequence shown here is derived from an EMBL/GenBank/DDBJ whole genome shotgun (WGS) entry which is preliminary data.</text>
</comment>
<reference evidence="1" key="1">
    <citation type="submission" date="2020-10" db="EMBL/GenBank/DDBJ databases">
        <title>Taxonomic study of unclassified bacteria belonging to the class Ktedonobacteria.</title>
        <authorList>
            <person name="Yabe S."/>
            <person name="Wang C.M."/>
            <person name="Zheng Y."/>
            <person name="Sakai Y."/>
            <person name="Cavaletti L."/>
            <person name="Monciardini P."/>
            <person name="Donadio S."/>
        </authorList>
    </citation>
    <scope>NUCLEOTIDE SEQUENCE</scope>
    <source>
        <strain evidence="1">SOSP1-1</strain>
    </source>
</reference>
<name>A0A8J3MYB0_9CHLR</name>
<dbReference type="RefSeq" id="WP_220199743.1">
    <property type="nucleotide sequence ID" value="NZ_BNJF01000009.1"/>
</dbReference>
<proteinExistence type="predicted"/>
<evidence type="ECO:0000313" key="1">
    <source>
        <dbReference type="EMBL" id="GHO50786.1"/>
    </source>
</evidence>
<sequence>MPWSLAIHHIDVKGSGDATLIIAREKNIHNITVNFRSCLIDGGCSRMALTLGRISITS</sequence>
<dbReference type="AlphaFoldDB" id="A0A8J3MYB0"/>
<evidence type="ECO:0000313" key="2">
    <source>
        <dbReference type="Proteomes" id="UP000612362"/>
    </source>
</evidence>